<dbReference type="Proteomes" id="UP001596220">
    <property type="component" value="Unassembled WGS sequence"/>
</dbReference>
<feature type="domain" description="DUF5753" evidence="1">
    <location>
        <begin position="106"/>
        <end position="279"/>
    </location>
</feature>
<dbReference type="InterPro" id="IPR043917">
    <property type="entry name" value="DUF5753"/>
</dbReference>
<dbReference type="Pfam" id="PF13560">
    <property type="entry name" value="HTH_31"/>
    <property type="match status" value="1"/>
</dbReference>
<keyword evidence="3" id="KW-1185">Reference proteome</keyword>
<evidence type="ECO:0000313" key="2">
    <source>
        <dbReference type="EMBL" id="MFC6093961.1"/>
    </source>
</evidence>
<organism evidence="2 3">
    <name type="scientific">Saccharothrix lopnurensis</name>
    <dbReference type="NCBI Taxonomy" id="1670621"/>
    <lineage>
        <taxon>Bacteria</taxon>
        <taxon>Bacillati</taxon>
        <taxon>Actinomycetota</taxon>
        <taxon>Actinomycetes</taxon>
        <taxon>Pseudonocardiales</taxon>
        <taxon>Pseudonocardiaceae</taxon>
        <taxon>Saccharothrix</taxon>
    </lineage>
</organism>
<dbReference type="RefSeq" id="WP_380641652.1">
    <property type="nucleotide sequence ID" value="NZ_JBHSQO010000052.1"/>
</dbReference>
<reference evidence="3" key="1">
    <citation type="journal article" date="2019" name="Int. J. Syst. Evol. Microbiol.">
        <title>The Global Catalogue of Microorganisms (GCM) 10K type strain sequencing project: providing services to taxonomists for standard genome sequencing and annotation.</title>
        <authorList>
            <consortium name="The Broad Institute Genomics Platform"/>
            <consortium name="The Broad Institute Genome Sequencing Center for Infectious Disease"/>
            <person name="Wu L."/>
            <person name="Ma J."/>
        </authorList>
    </citation>
    <scope>NUCLEOTIDE SEQUENCE [LARGE SCALE GENOMIC DNA]</scope>
    <source>
        <strain evidence="3">CGMCC 4.7246</strain>
    </source>
</reference>
<protein>
    <submittedName>
        <fullName evidence="2">Helix-turn-helix domain-containing protein</fullName>
    </submittedName>
</protein>
<dbReference type="EMBL" id="JBHSQO010000052">
    <property type="protein sequence ID" value="MFC6093961.1"/>
    <property type="molecule type" value="Genomic_DNA"/>
</dbReference>
<accession>A0ABW1PFM7</accession>
<proteinExistence type="predicted"/>
<sequence length="286" mass="32209">MSTTDATLPSSTVRTRVMGRELVLARERLGLDRAAAAAVLHSPVDWLDAVEDGRLDVDRNTLARLLGAYRADTRTHTRMMDLYGQPETGWLIQPHDIGEADGVDAALLHEATADDLFVYDILSLPVFLRTERYARELLARDGNTTPAEVEQRLAAGLRRYRSFRPSSSSSTRRTFIVHEPTLRHLHGDRQTIKEQLHHLAHLPARAAAVRVIPVSAPASYWEQVAFTLTKTRTHRPVVHVRTVSCTLFLDRPDLVEHYRDMATRLLEHALSRTESHTLLLDLANPA</sequence>
<gene>
    <name evidence="2" type="ORF">ACFP3R_32240</name>
</gene>
<evidence type="ECO:0000313" key="3">
    <source>
        <dbReference type="Proteomes" id="UP001596220"/>
    </source>
</evidence>
<name>A0ABW1PFM7_9PSEU</name>
<evidence type="ECO:0000259" key="1">
    <source>
        <dbReference type="Pfam" id="PF19054"/>
    </source>
</evidence>
<comment type="caution">
    <text evidence="2">The sequence shown here is derived from an EMBL/GenBank/DDBJ whole genome shotgun (WGS) entry which is preliminary data.</text>
</comment>
<dbReference type="Pfam" id="PF19054">
    <property type="entry name" value="DUF5753"/>
    <property type="match status" value="1"/>
</dbReference>